<dbReference type="RefSeq" id="WP_048544975.1">
    <property type="nucleotide sequence ID" value="NZ_HF571038.1"/>
</dbReference>
<dbReference type="SUPFAM" id="SSF109854">
    <property type="entry name" value="DinB/YfiT-like putative metalloenzymes"/>
    <property type="match status" value="1"/>
</dbReference>
<evidence type="ECO:0000313" key="2">
    <source>
        <dbReference type="Proteomes" id="UP000035720"/>
    </source>
</evidence>
<comment type="caution">
    <text evidence="1">The sequence shown here is derived from an EMBL/GenBank/DDBJ whole genome shotgun (WGS) entry which is preliminary data.</text>
</comment>
<dbReference type="NCBIfam" id="TIGR03083">
    <property type="entry name" value="maleylpyruvate isomerase family mycothiol-dependent enzyme"/>
    <property type="match status" value="1"/>
</dbReference>
<dbReference type="InterPro" id="IPR017517">
    <property type="entry name" value="Maleyloyr_isom"/>
</dbReference>
<evidence type="ECO:0008006" key="3">
    <source>
        <dbReference type="Google" id="ProtNLM"/>
    </source>
</evidence>
<gene>
    <name evidence="1" type="ORF">BN13_190033</name>
</gene>
<dbReference type="Proteomes" id="UP000035720">
    <property type="component" value="Unassembled WGS sequence"/>
</dbReference>
<protein>
    <recommendedName>
        <fullName evidence="3">Mycothiol-dependent maleylpyruvate isomerase metal-binding domain-containing protein</fullName>
    </recommendedName>
</protein>
<dbReference type="AlphaFoldDB" id="A0A077MCW8"/>
<name>A0A077MCW8_9MICO</name>
<dbReference type="NCBIfam" id="TIGR03085">
    <property type="entry name" value="TIGR03085 family metal-binding protein"/>
    <property type="match status" value="1"/>
</dbReference>
<dbReference type="STRING" id="1193518.BN13_190033"/>
<dbReference type="InterPro" id="IPR017519">
    <property type="entry name" value="CHP03085"/>
</dbReference>
<organism evidence="1 2">
    <name type="scientific">Nostocoides jenkinsii Ben 74</name>
    <dbReference type="NCBI Taxonomy" id="1193518"/>
    <lineage>
        <taxon>Bacteria</taxon>
        <taxon>Bacillati</taxon>
        <taxon>Actinomycetota</taxon>
        <taxon>Actinomycetes</taxon>
        <taxon>Micrococcales</taxon>
        <taxon>Intrasporangiaceae</taxon>
        <taxon>Nostocoides</taxon>
    </lineage>
</organism>
<keyword evidence="2" id="KW-1185">Reference proteome</keyword>
<proteinExistence type="predicted"/>
<dbReference type="OrthoDB" id="3268903at2"/>
<accession>A0A077MCW8</accession>
<dbReference type="InterPro" id="IPR034660">
    <property type="entry name" value="DinB/YfiT-like"/>
</dbReference>
<reference evidence="1 2" key="1">
    <citation type="journal article" date="2013" name="ISME J.">
        <title>A metabolic model for members of the genus Tetrasphaera involved in enhanced biological phosphorus removal.</title>
        <authorList>
            <person name="Kristiansen R."/>
            <person name="Nguyen H.T.T."/>
            <person name="Saunders A.M."/>
            <person name="Nielsen J.L."/>
            <person name="Wimmer R."/>
            <person name="Le V.Q."/>
            <person name="McIlroy S.J."/>
            <person name="Petrovski S."/>
            <person name="Seviour R.J."/>
            <person name="Calteau A."/>
            <person name="Nielsen K.L."/>
            <person name="Nielsen P.H."/>
        </authorList>
    </citation>
    <scope>NUCLEOTIDE SEQUENCE [LARGE SCALE GENOMIC DNA]</scope>
    <source>
        <strain evidence="1 2">Ben 74</strain>
    </source>
</reference>
<sequence>MTAFAQTERDQLCDEFLVVGPDAPTLCEGWTTSHLATHLVVRDGRPDLIVGPMLPIVGGYAKNAVRAIRKQPWPDLVEAVRTGPPIYSPTALGPIDELVNLIEFFIHHEDVRRAAPQWEPRELPRAEEQAIWTALTRASRLMFRRSRVGVELISPYGRNRAKPVTPQGDVALDGLPSELVLAAYGRRAHARIEEVGSADAISALWASKLGLA</sequence>
<dbReference type="EMBL" id="CAJC01000101">
    <property type="protein sequence ID" value="CCI52628.1"/>
    <property type="molecule type" value="Genomic_DNA"/>
</dbReference>
<evidence type="ECO:0000313" key="1">
    <source>
        <dbReference type="EMBL" id="CCI52628.1"/>
    </source>
</evidence>